<dbReference type="InterPro" id="IPR035810">
    <property type="entry name" value="PEBP_euk"/>
</dbReference>
<dbReference type="OrthoDB" id="2506647at2759"/>
<keyword evidence="4" id="KW-1185">Reference proteome</keyword>
<dbReference type="InterPro" id="IPR036610">
    <property type="entry name" value="PEBP-like_sf"/>
</dbReference>
<evidence type="ECO:0008006" key="5">
    <source>
        <dbReference type="Google" id="ProtNLM"/>
    </source>
</evidence>
<dbReference type="AlphaFoldDB" id="A0A2S5B9F8"/>
<sequence>MLFTAASFATVALLSSSAVSAQSIPAAASAVQLATVSAEYANSGLNNTGAQTTRRRVFGLVDASTANIQPCATRSSRIRGSGADVLLLPAHSNRGFGLPLDAKALLNVILPSGELVQDGQAYSVDQVSAMPTISVTPSNATAGWFNSSAAYTLTLADASSLGDPDAEGNYRHYLANGLTGSAGNSNNLTFAPEGGNTVTYFAAPGPISGTGPHRYAWLMFVQPENFQAPQNLSTQGVAPSHWYVESYAQSTGLELVAASFFTVEVGQPTGSVASTMPVSTVSIASTGSASSAKSTGASKSGSSSGAAASPSGSAAPSSGASKSVVASIGTGLLGLFGLVALL</sequence>
<comment type="caution">
    <text evidence="3">The sequence shown here is derived from an EMBL/GenBank/DDBJ whole genome shotgun (WGS) entry which is preliminary data.</text>
</comment>
<dbReference type="EMBL" id="PJQD01000038">
    <property type="protein sequence ID" value="POY73351.1"/>
    <property type="molecule type" value="Genomic_DNA"/>
</dbReference>
<dbReference type="CDD" id="cd00866">
    <property type="entry name" value="PEBP_euk"/>
    <property type="match status" value="1"/>
</dbReference>
<accession>A0A2S5B9F8</accession>
<name>A0A2S5B9F8_9BASI</name>
<feature type="signal peptide" evidence="2">
    <location>
        <begin position="1"/>
        <end position="21"/>
    </location>
</feature>
<evidence type="ECO:0000313" key="3">
    <source>
        <dbReference type="EMBL" id="POY73351.1"/>
    </source>
</evidence>
<gene>
    <name evidence="3" type="ORF">BMF94_3686</name>
</gene>
<proteinExistence type="predicted"/>
<feature type="chain" id="PRO_5015571718" description="Phosphatidylethanolamine-binding protein" evidence="2">
    <location>
        <begin position="22"/>
        <end position="342"/>
    </location>
</feature>
<dbReference type="Proteomes" id="UP000237144">
    <property type="component" value="Unassembled WGS sequence"/>
</dbReference>
<evidence type="ECO:0000256" key="1">
    <source>
        <dbReference type="SAM" id="MobiDB-lite"/>
    </source>
</evidence>
<dbReference type="PANTHER" id="PTHR11362">
    <property type="entry name" value="PHOSPHATIDYLETHANOLAMINE-BINDING PROTEIN"/>
    <property type="match status" value="1"/>
</dbReference>
<dbReference type="PANTHER" id="PTHR11362:SF140">
    <property type="entry name" value="PEBP-LIKE PROTEIN"/>
    <property type="match status" value="1"/>
</dbReference>
<dbReference type="SUPFAM" id="SSF49777">
    <property type="entry name" value="PEBP-like"/>
    <property type="match status" value="1"/>
</dbReference>
<reference evidence="3 4" key="1">
    <citation type="journal article" date="2018" name="Front. Microbiol.">
        <title>Prospects for Fungal Bioremediation of Acidic Radioactive Waste Sites: Characterization and Genome Sequence of Rhodotorula taiwanensis MD1149.</title>
        <authorList>
            <person name="Tkavc R."/>
            <person name="Matrosova V.Y."/>
            <person name="Grichenko O.E."/>
            <person name="Gostincar C."/>
            <person name="Volpe R.P."/>
            <person name="Klimenkova P."/>
            <person name="Gaidamakova E.K."/>
            <person name="Zhou C.E."/>
            <person name="Stewart B.J."/>
            <person name="Lyman M.G."/>
            <person name="Malfatti S.A."/>
            <person name="Rubinfeld B."/>
            <person name="Courtot M."/>
            <person name="Singh J."/>
            <person name="Dalgard C.L."/>
            <person name="Hamilton T."/>
            <person name="Frey K.G."/>
            <person name="Gunde-Cimerman N."/>
            <person name="Dugan L."/>
            <person name="Daly M.J."/>
        </authorList>
    </citation>
    <scope>NUCLEOTIDE SEQUENCE [LARGE SCALE GENOMIC DNA]</scope>
    <source>
        <strain evidence="3 4">MD1149</strain>
    </source>
</reference>
<protein>
    <recommendedName>
        <fullName evidence="5">Phosphatidylethanolamine-binding protein</fullName>
    </recommendedName>
</protein>
<evidence type="ECO:0000256" key="2">
    <source>
        <dbReference type="SAM" id="SignalP"/>
    </source>
</evidence>
<dbReference type="STRING" id="741276.A0A2S5B9F8"/>
<organism evidence="3 4">
    <name type="scientific">Rhodotorula taiwanensis</name>
    <dbReference type="NCBI Taxonomy" id="741276"/>
    <lineage>
        <taxon>Eukaryota</taxon>
        <taxon>Fungi</taxon>
        <taxon>Dikarya</taxon>
        <taxon>Basidiomycota</taxon>
        <taxon>Pucciniomycotina</taxon>
        <taxon>Microbotryomycetes</taxon>
        <taxon>Sporidiobolales</taxon>
        <taxon>Sporidiobolaceae</taxon>
        <taxon>Rhodotorula</taxon>
    </lineage>
</organism>
<keyword evidence="2" id="KW-0732">Signal</keyword>
<evidence type="ECO:0000313" key="4">
    <source>
        <dbReference type="Proteomes" id="UP000237144"/>
    </source>
</evidence>
<dbReference type="Gene3D" id="3.90.280.10">
    <property type="entry name" value="PEBP-like"/>
    <property type="match status" value="1"/>
</dbReference>
<feature type="region of interest" description="Disordered" evidence="1">
    <location>
        <begin position="288"/>
        <end position="317"/>
    </location>
</feature>